<dbReference type="OrthoDB" id="691078at2759"/>
<proteinExistence type="predicted"/>
<protein>
    <submittedName>
        <fullName evidence="1 2">Uncharacterized protein</fullName>
    </submittedName>
</protein>
<reference evidence="1" key="2">
    <citation type="submission" date="2017-06" db="EMBL/GenBank/DDBJ databases">
        <title>WGS assembly of Brachypodium distachyon.</title>
        <authorList>
            <consortium name="The International Brachypodium Initiative"/>
            <person name="Lucas S."/>
            <person name="Harmon-Smith M."/>
            <person name="Lail K."/>
            <person name="Tice H."/>
            <person name="Grimwood J."/>
            <person name="Bruce D."/>
            <person name="Barry K."/>
            <person name="Shu S."/>
            <person name="Lindquist E."/>
            <person name="Wang M."/>
            <person name="Pitluck S."/>
            <person name="Vogel J.P."/>
            <person name="Garvin D.F."/>
            <person name="Mockler T.C."/>
            <person name="Schmutz J."/>
            <person name="Rokhsar D."/>
            <person name="Bevan M.W."/>
        </authorList>
    </citation>
    <scope>NUCLEOTIDE SEQUENCE</scope>
    <source>
        <strain evidence="1">Bd21</strain>
    </source>
</reference>
<reference evidence="2" key="3">
    <citation type="submission" date="2018-08" db="UniProtKB">
        <authorList>
            <consortium name="EnsemblPlants"/>
        </authorList>
    </citation>
    <scope>IDENTIFICATION</scope>
    <source>
        <strain evidence="2">cv. Bd21</strain>
    </source>
</reference>
<gene>
    <name evidence="2" type="primary">LOC100842876</name>
    <name evidence="1" type="ORF">BRADI_3g35891v3</name>
</gene>
<reference evidence="1 2" key="1">
    <citation type="journal article" date="2010" name="Nature">
        <title>Genome sequencing and analysis of the model grass Brachypodium distachyon.</title>
        <authorList>
            <consortium name="International Brachypodium Initiative"/>
        </authorList>
    </citation>
    <scope>NUCLEOTIDE SEQUENCE [LARGE SCALE GENOMIC DNA]</scope>
    <source>
        <strain evidence="1">Bd21</strain>
        <strain evidence="2">cv. Bd21</strain>
    </source>
</reference>
<dbReference type="EMBL" id="CM000882">
    <property type="protein sequence ID" value="PNT68099.1"/>
    <property type="molecule type" value="Genomic_DNA"/>
</dbReference>
<evidence type="ECO:0000313" key="3">
    <source>
        <dbReference type="Proteomes" id="UP000008810"/>
    </source>
</evidence>
<dbReference type="PANTHER" id="PTHR34563:SF6">
    <property type="entry name" value="OS08G0416800 PROTEIN"/>
    <property type="match status" value="1"/>
</dbReference>
<evidence type="ECO:0000313" key="1">
    <source>
        <dbReference type="EMBL" id="PNT68099.1"/>
    </source>
</evidence>
<dbReference type="GeneID" id="100842876"/>
<dbReference type="ExpressionAtlas" id="A0A2K2D1E4">
    <property type="expression patterns" value="baseline"/>
</dbReference>
<sequence length="232" mass="25751">MVYFKSACTGIICLLIWSSMVQLGTTILLRHAWSRVLEGCSCYQAGGRRYVSARRIRLTATKQAKPYSSRKRTIFDFLAHVRRFSHQEIKVLTRSSASTPAMPKCLPHLLRGPVCPALCPSLCCQLSASASFCPLPFFLFLHRELAAEREMVMMGQLGRFVDGIKSKLRAGGGGKNGKKAAAAAAAYDKMGKTDSMRVEIRSRQAQKLIAKNLVAADSIGRRSRNKRFFLAF</sequence>
<dbReference type="Proteomes" id="UP000008810">
    <property type="component" value="Chromosome 3"/>
</dbReference>
<name>A0A2K2D1E4_BRADI</name>
<dbReference type="RefSeq" id="XP_024316515.1">
    <property type="nucleotide sequence ID" value="XM_024460747.1"/>
</dbReference>
<dbReference type="PANTHER" id="PTHR34563">
    <property type="entry name" value="BNACNNG33880D PROTEIN"/>
    <property type="match status" value="1"/>
</dbReference>
<dbReference type="Gramene" id="PNT68099">
    <property type="protein sequence ID" value="PNT68099"/>
    <property type="gene ID" value="BRADI_3g35891v3"/>
</dbReference>
<dbReference type="AlphaFoldDB" id="A0A2K2D1E4"/>
<keyword evidence="3" id="KW-1185">Reference proteome</keyword>
<dbReference type="EnsemblPlants" id="PNT68099">
    <property type="protein sequence ID" value="PNT68099"/>
    <property type="gene ID" value="BRADI_3g35891v3"/>
</dbReference>
<accession>A0A2K2D1E4</accession>
<organism evidence="1">
    <name type="scientific">Brachypodium distachyon</name>
    <name type="common">Purple false brome</name>
    <name type="synonym">Trachynia distachya</name>
    <dbReference type="NCBI Taxonomy" id="15368"/>
    <lineage>
        <taxon>Eukaryota</taxon>
        <taxon>Viridiplantae</taxon>
        <taxon>Streptophyta</taxon>
        <taxon>Embryophyta</taxon>
        <taxon>Tracheophyta</taxon>
        <taxon>Spermatophyta</taxon>
        <taxon>Magnoliopsida</taxon>
        <taxon>Liliopsida</taxon>
        <taxon>Poales</taxon>
        <taxon>Poaceae</taxon>
        <taxon>BOP clade</taxon>
        <taxon>Pooideae</taxon>
        <taxon>Stipodae</taxon>
        <taxon>Brachypodieae</taxon>
        <taxon>Brachypodium</taxon>
    </lineage>
</organism>
<evidence type="ECO:0000313" key="2">
    <source>
        <dbReference type="EnsemblPlants" id="PNT68099"/>
    </source>
</evidence>